<feature type="region of interest" description="Disordered" evidence="4">
    <location>
        <begin position="1"/>
        <end position="37"/>
    </location>
</feature>
<feature type="compositionally biased region" description="Basic and acidic residues" evidence="4">
    <location>
        <begin position="1172"/>
        <end position="1181"/>
    </location>
</feature>
<feature type="coiled-coil region" evidence="3">
    <location>
        <begin position="446"/>
        <end position="490"/>
    </location>
</feature>
<dbReference type="PANTHER" id="PTHR19212:SF5">
    <property type="entry name" value="LEUCINE-RICH REPEAT FLIGHTLESS-INTERACTING PROTEIN 1"/>
    <property type="match status" value="1"/>
</dbReference>
<dbReference type="GO" id="GO:0000978">
    <property type="term" value="F:RNA polymerase II cis-regulatory region sequence-specific DNA binding"/>
    <property type="evidence" value="ECO:0007669"/>
    <property type="project" value="TreeGrafter"/>
</dbReference>
<feature type="region of interest" description="Disordered" evidence="4">
    <location>
        <begin position="928"/>
        <end position="1290"/>
    </location>
</feature>
<keyword evidence="6" id="KW-1185">Reference proteome</keyword>
<dbReference type="InterPro" id="IPR019139">
    <property type="entry name" value="LRRFIP1/2"/>
</dbReference>
<proteinExistence type="inferred from homology"/>
<feature type="region of interest" description="Disordered" evidence="4">
    <location>
        <begin position="691"/>
        <end position="747"/>
    </location>
</feature>
<feature type="coiled-coil region" evidence="3">
    <location>
        <begin position="320"/>
        <end position="407"/>
    </location>
</feature>
<keyword evidence="2 3" id="KW-0175">Coiled coil</keyword>
<feature type="compositionally biased region" description="Basic and acidic residues" evidence="4">
    <location>
        <begin position="1062"/>
        <end position="1071"/>
    </location>
</feature>
<feature type="compositionally biased region" description="Basic and acidic residues" evidence="4">
    <location>
        <begin position="1106"/>
        <end position="1115"/>
    </location>
</feature>
<evidence type="ECO:0000256" key="4">
    <source>
        <dbReference type="SAM" id="MobiDB-lite"/>
    </source>
</evidence>
<feature type="region of interest" description="Disordered" evidence="4">
    <location>
        <begin position="540"/>
        <end position="573"/>
    </location>
</feature>
<feature type="compositionally biased region" description="Basic and acidic residues" evidence="4">
    <location>
        <begin position="996"/>
        <end position="1005"/>
    </location>
</feature>
<feature type="compositionally biased region" description="Polar residues" evidence="4">
    <location>
        <begin position="563"/>
        <end position="573"/>
    </location>
</feature>
<feature type="compositionally biased region" description="Acidic residues" evidence="4">
    <location>
        <begin position="1277"/>
        <end position="1290"/>
    </location>
</feature>
<comment type="caution">
    <text evidence="5">The sequence shown here is derived from an EMBL/GenBank/DDBJ whole genome shotgun (WGS) entry which is preliminary data.</text>
</comment>
<evidence type="ECO:0000256" key="3">
    <source>
        <dbReference type="SAM" id="Coils"/>
    </source>
</evidence>
<feature type="region of interest" description="Disordered" evidence="4">
    <location>
        <begin position="153"/>
        <end position="177"/>
    </location>
</feature>
<feature type="compositionally biased region" description="Basic and acidic residues" evidence="4">
    <location>
        <begin position="1084"/>
        <end position="1093"/>
    </location>
</feature>
<dbReference type="EMBL" id="JAAGNN010000007">
    <property type="protein sequence ID" value="KAF4086678.1"/>
    <property type="molecule type" value="Genomic_DNA"/>
</dbReference>
<feature type="compositionally biased region" description="Basic and acidic residues" evidence="4">
    <location>
        <begin position="1216"/>
        <end position="1225"/>
    </location>
</feature>
<dbReference type="Pfam" id="PF09738">
    <property type="entry name" value="LRRFIP"/>
    <property type="match status" value="2"/>
</dbReference>
<dbReference type="PANTHER" id="PTHR19212">
    <property type="entry name" value="LEUCINE RICH REPEAT IN FLII INTERACTING PROTEIN"/>
    <property type="match status" value="1"/>
</dbReference>
<feature type="region of interest" description="Disordered" evidence="4">
    <location>
        <begin position="1415"/>
        <end position="1483"/>
    </location>
</feature>
<feature type="compositionally biased region" description="Basic and acidic residues" evidence="4">
    <location>
        <begin position="1150"/>
        <end position="1159"/>
    </location>
</feature>
<gene>
    <name evidence="5" type="ORF">AMELA_G00087170</name>
</gene>
<evidence type="ECO:0000313" key="6">
    <source>
        <dbReference type="Proteomes" id="UP000593565"/>
    </source>
</evidence>
<feature type="compositionally biased region" description="Polar residues" evidence="4">
    <location>
        <begin position="1322"/>
        <end position="1331"/>
    </location>
</feature>
<reference evidence="5 6" key="1">
    <citation type="submission" date="2020-02" db="EMBL/GenBank/DDBJ databases">
        <title>A chromosome-scale genome assembly of the black bullhead catfish (Ameiurus melas).</title>
        <authorList>
            <person name="Wen M."/>
            <person name="Zham M."/>
            <person name="Cabau C."/>
            <person name="Klopp C."/>
            <person name="Donnadieu C."/>
            <person name="Roques C."/>
            <person name="Bouchez O."/>
            <person name="Lampietro C."/>
            <person name="Jouanno E."/>
            <person name="Herpin A."/>
            <person name="Louis A."/>
            <person name="Berthelot C."/>
            <person name="Parey E."/>
            <person name="Roest-Crollius H."/>
            <person name="Braasch I."/>
            <person name="Postlethwait J."/>
            <person name="Robinson-Rechavi M."/>
            <person name="Echchiki A."/>
            <person name="Begum T."/>
            <person name="Montfort J."/>
            <person name="Schartl M."/>
            <person name="Bobe J."/>
            <person name="Guiguen Y."/>
        </authorList>
    </citation>
    <scope>NUCLEOTIDE SEQUENCE [LARGE SCALE GENOMIC DNA]</scope>
    <source>
        <strain evidence="5">M_S1</strain>
        <tissue evidence="5">Blood</tissue>
    </source>
</reference>
<feature type="compositionally biased region" description="Basic and acidic residues" evidence="4">
    <location>
        <begin position="1018"/>
        <end position="1027"/>
    </location>
</feature>
<evidence type="ECO:0000313" key="5">
    <source>
        <dbReference type="EMBL" id="KAF4086678.1"/>
    </source>
</evidence>
<feature type="region of interest" description="Disordered" evidence="4">
    <location>
        <begin position="1319"/>
        <end position="1351"/>
    </location>
</feature>
<feature type="compositionally biased region" description="Basic residues" evidence="4">
    <location>
        <begin position="707"/>
        <end position="721"/>
    </location>
</feature>
<accession>A0A7J6AYN9</accession>
<evidence type="ECO:0000256" key="1">
    <source>
        <dbReference type="ARBA" id="ARBA00008275"/>
    </source>
</evidence>
<feature type="compositionally biased region" description="Basic and acidic residues" evidence="4">
    <location>
        <begin position="1238"/>
        <end position="1247"/>
    </location>
</feature>
<dbReference type="Proteomes" id="UP000593565">
    <property type="component" value="Unassembled WGS sequence"/>
</dbReference>
<dbReference type="GO" id="GO:0000981">
    <property type="term" value="F:DNA-binding transcription factor activity, RNA polymerase II-specific"/>
    <property type="evidence" value="ECO:0007669"/>
    <property type="project" value="TreeGrafter"/>
</dbReference>
<name>A0A7J6AYN9_AMEME</name>
<organism evidence="5 6">
    <name type="scientific">Ameiurus melas</name>
    <name type="common">Black bullhead</name>
    <name type="synonym">Silurus melas</name>
    <dbReference type="NCBI Taxonomy" id="219545"/>
    <lineage>
        <taxon>Eukaryota</taxon>
        <taxon>Metazoa</taxon>
        <taxon>Chordata</taxon>
        <taxon>Craniata</taxon>
        <taxon>Vertebrata</taxon>
        <taxon>Euteleostomi</taxon>
        <taxon>Actinopterygii</taxon>
        <taxon>Neopterygii</taxon>
        <taxon>Teleostei</taxon>
        <taxon>Ostariophysi</taxon>
        <taxon>Siluriformes</taxon>
        <taxon>Ictaluridae</taxon>
        <taxon>Ameiurus</taxon>
    </lineage>
</organism>
<feature type="compositionally biased region" description="Low complexity" evidence="4">
    <location>
        <begin position="214"/>
        <end position="230"/>
    </location>
</feature>
<dbReference type="Gene3D" id="1.20.5.4090">
    <property type="match status" value="1"/>
</dbReference>
<feature type="compositionally biased region" description="Basic residues" evidence="4">
    <location>
        <begin position="153"/>
        <end position="166"/>
    </location>
</feature>
<comment type="similarity">
    <text evidence="1">Belongs to the LRRFIP family.</text>
</comment>
<feature type="region of interest" description="Disordered" evidence="4">
    <location>
        <begin position="205"/>
        <end position="230"/>
    </location>
</feature>
<feature type="compositionally biased region" description="Basic and acidic residues" evidence="4">
    <location>
        <begin position="1128"/>
        <end position="1137"/>
    </location>
</feature>
<feature type="compositionally biased region" description="Basic and acidic residues" evidence="4">
    <location>
        <begin position="1442"/>
        <end position="1467"/>
    </location>
</feature>
<evidence type="ECO:0008006" key="7">
    <source>
        <dbReference type="Google" id="ProtNLM"/>
    </source>
</evidence>
<feature type="compositionally biased region" description="Basic and acidic residues" evidence="4">
    <location>
        <begin position="1194"/>
        <end position="1203"/>
    </location>
</feature>
<feature type="region of interest" description="Disordered" evidence="4">
    <location>
        <begin position="290"/>
        <end position="310"/>
    </location>
</feature>
<evidence type="ECO:0000256" key="2">
    <source>
        <dbReference type="ARBA" id="ARBA00023054"/>
    </source>
</evidence>
<sequence length="1483" mass="165169">MNTWTRQCRESDQKYRAPMASQGPGRKRTPNRNAVTPEEDALNVIAREAEARLAAKRAARAEAREIRMKELERQQKEIYQVQKKYYGLENLDNKWGDIEQWMEDSERYTRHSQRHVSASDDEECMSVGSRSSVRLDLDSVGAQAGLSHTLYLHSHKSTKKKKKKLKHSSDISNGYNNDYSTISSRGSLYENSLCSSSLRSSSRSLSEYSGHLGSSSRTSSRASSRCASPVENSSSSVASILRKAASSSGLSRDLDHVTIPDMPNLDDSLDRDFFEKGSSRASTLSNATLTSLGGASSRKGSGDSSVTADTEASIQDIKEIHELKDQIHDVEAKYMQSLKEIKDSLADMEGKYRKAMVSNAQLDNEKSNLMYEVDTLKDSLMELEELLAETRRECEEKSKDLEREKHAHGILQFQFSEQKEALKQSEELLTEIRHLHIKQEGFVREISDLQETIEWKDKKMMALERQKEFSDAIRNERDELRDEVVQLRDILKKHGIVLGPDLRTNGEVEENVTGGSACTELQQGSSVLGTQELQLFRGENVGGSRDGQFQHPQDFDHGIQENHLPTSASGNSSESLLVAQNDVGRGNDINNSTEKIQSNVEKPQNVFAVEAEEQVVLEISKGNDVAPEPVVIIMEGMRTDQQEYVKRSEPIKEGNTDFTEKCEISEKDGDLLDETVAGDCQIRMISDSLPSAKIDTSSHSQSASVSGKKKKKKKKSKQKQKHSCDEKEVHSEIGNKNENQLIESSSVQTVESVSEYNSICSEEATINEKVSDNVNIDEKTEMMHKEAESLELHSPNTGPGNILGPIINLTDCTSSTDSIPPLDSKTENNIDIPTYGFPLEITTGELNTSNGKYKLLSNTDDAGPKDVVAVCADFPDSENSFEVNLEKDITETTKDVVKIETVDEIIHLHETSAETSRDTQLGEALVTAEVSKEEQETDTDTQLGDTLVPAEVPKEEQETDTDTQLGDKLVPAEVPKEEQETDTDTQLGDTLVPAEVPKEEQETSRDTQLGEALVPAEVPKEEQETSRDTQLCDTLVPAEVPKEEQETSRDTQLGDTLVPAEVPKEEQETSRDTQLGDTLVPAEVPKEEQETSRDTQLGEALVPAEVPKEEQETSRDTQLGDTLVPAEVPKEEQETSRDTQLGDTLVPAEVPKEEQETSRDTQLCDTLVPAEVPKEEQETSRDTQLCDTLVPAEVPKEEQETSRDTQLCDTLVPAEVPKEEQETSRDTQLCDTLVPAEVPKEEQETSRDTQLGDTLVAAEVPEQEQESQEPTRIDQEFSVEEDEGEVESGESFEFNMEVNGSEGNLLVDTKCQQEHKSVAGYTEQTCTTSEPQELADAEDGHEDQKLQTDEQNVSIERDKGVDHIATTVNDHNKCQQQFITGKEEQASQDHEEIIHVEHYESTKQETSTAKLVQVLDDPLPETGELDQQASSVFPQEEGQNMGEKEIRELKEDTSKRNKEDAKIGSKKESKKGKGKTKEDCKMS</sequence>
<feature type="compositionally biased region" description="Basic and acidic residues" evidence="4">
    <location>
        <begin position="722"/>
        <end position="735"/>
    </location>
</feature>
<protein>
    <recommendedName>
        <fullName evidence="7">Leucine-rich repeat flightless-interacting protein 1-like</fullName>
    </recommendedName>
</protein>
<feature type="compositionally biased region" description="Basic and acidic residues" evidence="4">
    <location>
        <begin position="1040"/>
        <end position="1049"/>
    </location>
</feature>